<dbReference type="Pfam" id="PF11563">
    <property type="entry name" value="Protoglobin"/>
    <property type="match status" value="1"/>
</dbReference>
<keyword evidence="2" id="KW-0812">Transmembrane</keyword>
<dbReference type="OrthoDB" id="10027058at2759"/>
<proteinExistence type="predicted"/>
<evidence type="ECO:0000313" key="4">
    <source>
        <dbReference type="EMBL" id="KAG2222996.1"/>
    </source>
</evidence>
<feature type="region of interest" description="Disordered" evidence="1">
    <location>
        <begin position="136"/>
        <end position="156"/>
    </location>
</feature>
<dbReference type="GO" id="GO:0020037">
    <property type="term" value="F:heme binding"/>
    <property type="evidence" value="ECO:0007669"/>
    <property type="project" value="InterPro"/>
</dbReference>
<protein>
    <recommendedName>
        <fullName evidence="3">Globin-sensor domain-containing protein</fullName>
    </recommendedName>
</protein>
<keyword evidence="5" id="KW-1185">Reference proteome</keyword>
<dbReference type="InterPro" id="IPR012292">
    <property type="entry name" value="Globin/Proto"/>
</dbReference>
<dbReference type="EMBL" id="JAEPRB010000070">
    <property type="protein sequence ID" value="KAG2222996.1"/>
    <property type="molecule type" value="Genomic_DNA"/>
</dbReference>
<feature type="transmembrane region" description="Helical" evidence="2">
    <location>
        <begin position="180"/>
        <end position="199"/>
    </location>
</feature>
<dbReference type="Proteomes" id="UP000646827">
    <property type="component" value="Unassembled WGS sequence"/>
</dbReference>
<dbReference type="Gene3D" id="1.10.490.10">
    <property type="entry name" value="Globins"/>
    <property type="match status" value="1"/>
</dbReference>
<keyword evidence="2" id="KW-0472">Membrane</keyword>
<comment type="caution">
    <text evidence="4">The sequence shown here is derived from an EMBL/GenBank/DDBJ whole genome shotgun (WGS) entry which is preliminary data.</text>
</comment>
<dbReference type="GO" id="GO:0019825">
    <property type="term" value="F:oxygen binding"/>
    <property type="evidence" value="ECO:0007669"/>
    <property type="project" value="InterPro"/>
</dbReference>
<feature type="domain" description="Globin-sensor" evidence="3">
    <location>
        <begin position="2"/>
        <end position="132"/>
    </location>
</feature>
<evidence type="ECO:0000256" key="2">
    <source>
        <dbReference type="SAM" id="Phobius"/>
    </source>
</evidence>
<gene>
    <name evidence="4" type="ORF">INT45_012295</name>
</gene>
<sequence length="203" mass="23300">TKDAQAIQNAAIKLRPYIPSIIDTVQENIVQHFEIATELQFGKEPLRRYLGRIMSGPYDSRFFDYLDWVATRQMVDLNDYIYINTLLGQLEVAFIRKILALNLTDRKIEETIITAISKLFWMQNHFFIKNYSISSSSNTSIDNNKNKKKTDTNSINGDDGRRSDLVTFVRGITEFLRTCPMFPVVVGAVVGGTTVYMNMKNRP</sequence>
<feature type="non-terminal residue" evidence="4">
    <location>
        <position position="1"/>
    </location>
</feature>
<reference evidence="4 5" key="1">
    <citation type="submission" date="2020-12" db="EMBL/GenBank/DDBJ databases">
        <title>Metabolic potential, ecology and presence of endohyphal bacteria is reflected in genomic diversity of Mucoromycotina.</title>
        <authorList>
            <person name="Muszewska A."/>
            <person name="Okrasinska A."/>
            <person name="Steczkiewicz K."/>
            <person name="Drgas O."/>
            <person name="Orlowska M."/>
            <person name="Perlinska-Lenart U."/>
            <person name="Aleksandrzak-Piekarczyk T."/>
            <person name="Szatraj K."/>
            <person name="Zielenkiewicz U."/>
            <person name="Pilsyk S."/>
            <person name="Malc E."/>
            <person name="Mieczkowski P."/>
            <person name="Kruszewska J.S."/>
            <person name="Biernat P."/>
            <person name="Pawlowska J."/>
        </authorList>
    </citation>
    <scope>NUCLEOTIDE SEQUENCE [LARGE SCALE GENOMIC DNA]</scope>
    <source>
        <strain evidence="4 5">CBS 142.35</strain>
    </source>
</reference>
<keyword evidence="2" id="KW-1133">Transmembrane helix</keyword>
<evidence type="ECO:0000259" key="3">
    <source>
        <dbReference type="Pfam" id="PF11563"/>
    </source>
</evidence>
<dbReference type="InterPro" id="IPR044398">
    <property type="entry name" value="Globin-sensor_dom"/>
</dbReference>
<accession>A0A8H7VHD5</accession>
<evidence type="ECO:0000256" key="1">
    <source>
        <dbReference type="SAM" id="MobiDB-lite"/>
    </source>
</evidence>
<name>A0A8H7VHD5_9FUNG</name>
<organism evidence="4 5">
    <name type="scientific">Circinella minor</name>
    <dbReference type="NCBI Taxonomy" id="1195481"/>
    <lineage>
        <taxon>Eukaryota</taxon>
        <taxon>Fungi</taxon>
        <taxon>Fungi incertae sedis</taxon>
        <taxon>Mucoromycota</taxon>
        <taxon>Mucoromycotina</taxon>
        <taxon>Mucoromycetes</taxon>
        <taxon>Mucorales</taxon>
        <taxon>Lichtheimiaceae</taxon>
        <taxon>Circinella</taxon>
    </lineage>
</organism>
<dbReference type="AlphaFoldDB" id="A0A8H7VHD5"/>
<evidence type="ECO:0000313" key="5">
    <source>
        <dbReference type="Proteomes" id="UP000646827"/>
    </source>
</evidence>